<dbReference type="InterPro" id="IPR055066">
    <property type="entry name" value="AASDHPPT_N"/>
</dbReference>
<keyword evidence="7" id="KW-1185">Reference proteome</keyword>
<accession>A0AA38Y2Y9</accession>
<evidence type="ECO:0000256" key="1">
    <source>
        <dbReference type="ARBA" id="ARBA00013172"/>
    </source>
</evidence>
<name>A0AA38Y2Y9_9EURO</name>
<feature type="region of interest" description="Disordered" evidence="3">
    <location>
        <begin position="331"/>
        <end position="356"/>
    </location>
</feature>
<proteinExistence type="predicted"/>
<feature type="domain" description="4'-phosphopantetheinyl transferase" evidence="4">
    <location>
        <begin position="283"/>
        <end position="324"/>
    </location>
</feature>
<dbReference type="InterPro" id="IPR037143">
    <property type="entry name" value="4-PPantetheinyl_Trfase_dom_sf"/>
</dbReference>
<evidence type="ECO:0000256" key="2">
    <source>
        <dbReference type="ARBA" id="ARBA00022679"/>
    </source>
</evidence>
<evidence type="ECO:0000256" key="3">
    <source>
        <dbReference type="SAM" id="MobiDB-lite"/>
    </source>
</evidence>
<dbReference type="GO" id="GO:0019878">
    <property type="term" value="P:lysine biosynthetic process via aminoadipic acid"/>
    <property type="evidence" value="ECO:0007669"/>
    <property type="project" value="TreeGrafter"/>
</dbReference>
<keyword evidence="2" id="KW-0808">Transferase</keyword>
<dbReference type="EMBL" id="JAPDRN010000046">
    <property type="protein sequence ID" value="KAJ9633446.1"/>
    <property type="molecule type" value="Genomic_DNA"/>
</dbReference>
<feature type="compositionally biased region" description="Polar residues" evidence="3">
    <location>
        <begin position="106"/>
        <end position="125"/>
    </location>
</feature>
<comment type="caution">
    <text evidence="6">The sequence shown here is derived from an EMBL/GenBank/DDBJ whole genome shotgun (WGS) entry which is preliminary data.</text>
</comment>
<feature type="domain" description="4'-phosphopantetheinyl transferase N-terminal" evidence="5">
    <location>
        <begin position="37"/>
        <end position="146"/>
    </location>
</feature>
<feature type="region of interest" description="Disordered" evidence="3">
    <location>
        <begin position="96"/>
        <end position="125"/>
    </location>
</feature>
<dbReference type="GO" id="GO:0005829">
    <property type="term" value="C:cytosol"/>
    <property type="evidence" value="ECO:0007669"/>
    <property type="project" value="TreeGrafter"/>
</dbReference>
<gene>
    <name evidence="6" type="ORF">H2204_006996</name>
</gene>
<dbReference type="AlphaFoldDB" id="A0AA38Y2Y9"/>
<dbReference type="SUPFAM" id="SSF56214">
    <property type="entry name" value="4'-phosphopantetheinyl transferase"/>
    <property type="match status" value="2"/>
</dbReference>
<dbReference type="EC" id="2.7.8.7" evidence="1"/>
<evidence type="ECO:0000313" key="7">
    <source>
        <dbReference type="Proteomes" id="UP001172681"/>
    </source>
</evidence>
<dbReference type="InterPro" id="IPR008278">
    <property type="entry name" value="4-PPantetheinyl_Trfase_dom"/>
</dbReference>
<protein>
    <recommendedName>
        <fullName evidence="1">holo-[acyl-carrier-protein] synthase</fullName>
        <ecNumber evidence="1">2.7.8.7</ecNumber>
    </recommendedName>
</protein>
<dbReference type="InterPro" id="IPR050559">
    <property type="entry name" value="P-Pant_transferase_sf"/>
</dbReference>
<dbReference type="GO" id="GO:0008897">
    <property type="term" value="F:holo-[acyl-carrier-protein] synthase activity"/>
    <property type="evidence" value="ECO:0007669"/>
    <property type="project" value="UniProtKB-EC"/>
</dbReference>
<evidence type="ECO:0000259" key="4">
    <source>
        <dbReference type="Pfam" id="PF01648"/>
    </source>
</evidence>
<evidence type="ECO:0000259" key="5">
    <source>
        <dbReference type="Pfam" id="PF22624"/>
    </source>
</evidence>
<dbReference type="GO" id="GO:0000287">
    <property type="term" value="F:magnesium ion binding"/>
    <property type="evidence" value="ECO:0007669"/>
    <property type="project" value="InterPro"/>
</dbReference>
<reference evidence="6" key="1">
    <citation type="submission" date="2022-10" db="EMBL/GenBank/DDBJ databases">
        <title>Culturing micro-colonial fungi from biological soil crusts in the Mojave desert and describing Neophaeococcomyces mojavensis, and introducing the new genera and species Taxawa tesnikishii.</title>
        <authorList>
            <person name="Kurbessoian T."/>
            <person name="Stajich J.E."/>
        </authorList>
    </citation>
    <scope>NUCLEOTIDE SEQUENCE</scope>
    <source>
        <strain evidence="6">TK_35</strain>
    </source>
</reference>
<organism evidence="6 7">
    <name type="scientific">Knufia peltigerae</name>
    <dbReference type="NCBI Taxonomy" id="1002370"/>
    <lineage>
        <taxon>Eukaryota</taxon>
        <taxon>Fungi</taxon>
        <taxon>Dikarya</taxon>
        <taxon>Ascomycota</taxon>
        <taxon>Pezizomycotina</taxon>
        <taxon>Eurotiomycetes</taxon>
        <taxon>Chaetothyriomycetidae</taxon>
        <taxon>Chaetothyriales</taxon>
        <taxon>Trichomeriaceae</taxon>
        <taxon>Knufia</taxon>
    </lineage>
</organism>
<dbReference type="Gene3D" id="3.90.470.20">
    <property type="entry name" value="4'-phosphopantetheinyl transferase domain"/>
    <property type="match status" value="2"/>
</dbReference>
<sequence>MSATPRSEQPPKHPSTITRFYIDTRPLVNASPKSLPLLSTLQFSEQESITRFIRPADRFMSLGSALLKYTFIHRQAGIPWSDIRISRTPAPHKRPYWEPPELWTRSPISASQTAPTDNRSDSIQPETKGLEFNVSHQAGLVAILGCTTPTSQLPNPSTSISQVTPLSPTLPAGRFEQLSLTGHHTPILGAGQVRLGVDIACTNEDKRTPKDVTTQAKFDEWVDIFSEMFSDRERRDMRFAPVHVPVSEREEGDYYGWESSDDSSASASAGHTGGNREAKMIEQKLRRFYAYWALKEAYIKMVGEGLLASWLRELEFLDVVPPAIPEAVLKTRRKERGRSRGGGVSEPNAQAGNHSHLHPDALQHEADKWTTPEKAERGMTTLFRAAKVEDVDIELVAYDEDFLIATATRGLREETDSPEGRRWIRLDIERDIRPCAEGRCSCVI</sequence>
<evidence type="ECO:0000313" key="6">
    <source>
        <dbReference type="EMBL" id="KAJ9633446.1"/>
    </source>
</evidence>
<dbReference type="PANTHER" id="PTHR12215:SF10">
    <property type="entry name" value="L-AMINOADIPATE-SEMIALDEHYDE DEHYDROGENASE-PHOSPHOPANTETHEINYL TRANSFERASE"/>
    <property type="match status" value="1"/>
</dbReference>
<dbReference type="PANTHER" id="PTHR12215">
    <property type="entry name" value="PHOSPHOPANTETHEINE TRANSFERASE"/>
    <property type="match status" value="1"/>
</dbReference>
<dbReference type="Pfam" id="PF22624">
    <property type="entry name" value="AASDHPPT_N"/>
    <property type="match status" value="1"/>
</dbReference>
<dbReference type="Proteomes" id="UP001172681">
    <property type="component" value="Unassembled WGS sequence"/>
</dbReference>
<dbReference type="Pfam" id="PF01648">
    <property type="entry name" value="ACPS"/>
    <property type="match status" value="1"/>
</dbReference>
<feature type="region of interest" description="Disordered" evidence="3">
    <location>
        <begin position="253"/>
        <end position="275"/>
    </location>
</feature>